<name>A0A228HHG4_9BURK</name>
<dbReference type="Proteomes" id="UP000214600">
    <property type="component" value="Unassembled WGS sequence"/>
</dbReference>
<evidence type="ECO:0000313" key="1">
    <source>
        <dbReference type="EMBL" id="OXI29567.1"/>
    </source>
</evidence>
<accession>A0A228HHG4</accession>
<protein>
    <submittedName>
        <fullName evidence="1">Uncharacterized protein</fullName>
    </submittedName>
</protein>
<comment type="caution">
    <text evidence="1">The sequence shown here is derived from an EMBL/GenBank/DDBJ whole genome shotgun (WGS) entry which is preliminary data.</text>
</comment>
<reference evidence="2" key="1">
    <citation type="submission" date="2017-06" db="EMBL/GenBank/DDBJ databases">
        <authorList>
            <person name="LiPuma J."/>
            <person name="Spilker T."/>
        </authorList>
    </citation>
    <scope>NUCLEOTIDE SEQUENCE [LARGE SCALE GENOMIC DNA]</scope>
    <source>
        <strain evidence="2">AU17325</strain>
    </source>
</reference>
<dbReference type="EMBL" id="NKFA01000057">
    <property type="protein sequence ID" value="OXI29567.1"/>
    <property type="molecule type" value="Genomic_DNA"/>
</dbReference>
<dbReference type="OrthoDB" id="9102211at2"/>
<reference evidence="1 2" key="2">
    <citation type="submission" date="2017-08" db="EMBL/GenBank/DDBJ databases">
        <title>WGS of novel Burkholderia cepaca complex species.</title>
        <authorList>
            <person name="Lipuma J."/>
            <person name="Spilker T."/>
        </authorList>
    </citation>
    <scope>NUCLEOTIDE SEQUENCE [LARGE SCALE GENOMIC DNA]</scope>
    <source>
        <strain evidence="1 2">AU17325</strain>
    </source>
</reference>
<sequence>MAGNTMQPLGTLNRVAAHVVFNAFPQLNVVPENLAKAGVSIDPQGAVVTSIEAMTGTINSPEPYVQVHLTIALNKTSPVADLFKKQIQQYGVLGDVDVYTDSAALSKYSIKNTSIQSQGSVNTAGTDGTFTVTLAGTWYVNDSMWI</sequence>
<organism evidence="1 2">
    <name type="scientific">Burkholderia aenigmatica</name>
    <dbReference type="NCBI Taxonomy" id="2015348"/>
    <lineage>
        <taxon>Bacteria</taxon>
        <taxon>Pseudomonadati</taxon>
        <taxon>Pseudomonadota</taxon>
        <taxon>Betaproteobacteria</taxon>
        <taxon>Burkholderiales</taxon>
        <taxon>Burkholderiaceae</taxon>
        <taxon>Burkholderia</taxon>
        <taxon>Burkholderia cepacia complex</taxon>
    </lineage>
</organism>
<dbReference type="AlphaFoldDB" id="A0A228HHG4"/>
<evidence type="ECO:0000313" key="2">
    <source>
        <dbReference type="Proteomes" id="UP000214600"/>
    </source>
</evidence>
<dbReference type="RefSeq" id="WP_089454838.1">
    <property type="nucleotide sequence ID" value="NZ_NKFA01000057.1"/>
</dbReference>
<proteinExistence type="predicted"/>
<gene>
    <name evidence="1" type="ORF">CFB84_43820</name>
</gene>